<dbReference type="Proteomes" id="UP000178486">
    <property type="component" value="Unassembled WGS sequence"/>
</dbReference>
<accession>A0A1F7JJ84</accession>
<keyword evidence="2" id="KW-0472">Membrane</keyword>
<dbReference type="SUPFAM" id="SSF48452">
    <property type="entry name" value="TPR-like"/>
    <property type="match status" value="1"/>
</dbReference>
<name>A0A1F7JJ84_9BACT</name>
<keyword evidence="2" id="KW-0812">Transmembrane</keyword>
<sequence length="123" mass="13813">MKDYISATGIFGLTVASTVLLLYVLPFAFPQTAFRAGNVRATGDPVHDTRPEQKTPQTIEDEILAWSNVVGQHPDYRDGYVQLAYFYYLKKDPVQARSSIDKALDIDPNYATGITLRDLILQM</sequence>
<protein>
    <submittedName>
        <fullName evidence="3">Uncharacterized protein</fullName>
    </submittedName>
</protein>
<evidence type="ECO:0000256" key="1">
    <source>
        <dbReference type="PROSITE-ProRule" id="PRU00339"/>
    </source>
</evidence>
<gene>
    <name evidence="3" type="ORF">A3B56_02520</name>
</gene>
<evidence type="ECO:0000256" key="2">
    <source>
        <dbReference type="SAM" id="Phobius"/>
    </source>
</evidence>
<feature type="repeat" description="TPR" evidence="1">
    <location>
        <begin position="77"/>
        <end position="110"/>
    </location>
</feature>
<evidence type="ECO:0000313" key="3">
    <source>
        <dbReference type="EMBL" id="OGK55672.1"/>
    </source>
</evidence>
<dbReference type="InterPro" id="IPR011990">
    <property type="entry name" value="TPR-like_helical_dom_sf"/>
</dbReference>
<dbReference type="AlphaFoldDB" id="A0A1F7JJ84"/>
<comment type="caution">
    <text evidence="3">The sequence shown here is derived from an EMBL/GenBank/DDBJ whole genome shotgun (WGS) entry which is preliminary data.</text>
</comment>
<keyword evidence="1" id="KW-0802">TPR repeat</keyword>
<evidence type="ECO:0000313" key="4">
    <source>
        <dbReference type="Proteomes" id="UP000178486"/>
    </source>
</evidence>
<proteinExistence type="predicted"/>
<organism evidence="3 4">
    <name type="scientific">Candidatus Roizmanbacteria bacterium RIFCSPLOWO2_01_FULL_45_11</name>
    <dbReference type="NCBI Taxonomy" id="1802070"/>
    <lineage>
        <taxon>Bacteria</taxon>
        <taxon>Candidatus Roizmaniibacteriota</taxon>
    </lineage>
</organism>
<dbReference type="EMBL" id="MGAU01000003">
    <property type="protein sequence ID" value="OGK55672.1"/>
    <property type="molecule type" value="Genomic_DNA"/>
</dbReference>
<dbReference type="PROSITE" id="PS50005">
    <property type="entry name" value="TPR"/>
    <property type="match status" value="1"/>
</dbReference>
<dbReference type="Gene3D" id="1.25.40.10">
    <property type="entry name" value="Tetratricopeptide repeat domain"/>
    <property type="match status" value="1"/>
</dbReference>
<dbReference type="InterPro" id="IPR019734">
    <property type="entry name" value="TPR_rpt"/>
</dbReference>
<reference evidence="3 4" key="1">
    <citation type="journal article" date="2016" name="Nat. Commun.">
        <title>Thousands of microbial genomes shed light on interconnected biogeochemical processes in an aquifer system.</title>
        <authorList>
            <person name="Anantharaman K."/>
            <person name="Brown C.T."/>
            <person name="Hug L.A."/>
            <person name="Sharon I."/>
            <person name="Castelle C.J."/>
            <person name="Probst A.J."/>
            <person name="Thomas B.C."/>
            <person name="Singh A."/>
            <person name="Wilkins M.J."/>
            <person name="Karaoz U."/>
            <person name="Brodie E.L."/>
            <person name="Williams K.H."/>
            <person name="Hubbard S.S."/>
            <person name="Banfield J.F."/>
        </authorList>
    </citation>
    <scope>NUCLEOTIDE SEQUENCE [LARGE SCALE GENOMIC DNA]</scope>
</reference>
<keyword evidence="2" id="KW-1133">Transmembrane helix</keyword>
<feature type="transmembrane region" description="Helical" evidence="2">
    <location>
        <begin position="6"/>
        <end position="25"/>
    </location>
</feature>